<dbReference type="Gene3D" id="1.20.120.920">
    <property type="entry name" value="CRISPR-associated endonuclease Cas1, C-terminal domain"/>
    <property type="match status" value="1"/>
</dbReference>
<dbReference type="GO" id="GO:0016787">
    <property type="term" value="F:hydrolase activity"/>
    <property type="evidence" value="ECO:0007669"/>
    <property type="project" value="UniProtKB-KW"/>
</dbReference>
<dbReference type="InterPro" id="IPR002729">
    <property type="entry name" value="CRISPR-assoc_Cas1"/>
</dbReference>
<feature type="binding site" evidence="9">
    <location>
        <position position="226"/>
    </location>
    <ligand>
        <name>Mn(2+)</name>
        <dbReference type="ChEBI" id="CHEBI:29035"/>
    </ligand>
</feature>
<dbReference type="PANTHER" id="PTHR43219:SF1">
    <property type="entry name" value="CRISPR-ASSOCIATED ENDONUCLEASE CAS1"/>
    <property type="match status" value="1"/>
</dbReference>
<evidence type="ECO:0000256" key="1">
    <source>
        <dbReference type="ARBA" id="ARBA00022722"/>
    </source>
</evidence>
<keyword evidence="3 9" id="KW-0255">Endonuclease</keyword>
<evidence type="ECO:0000256" key="5">
    <source>
        <dbReference type="ARBA" id="ARBA00022842"/>
    </source>
</evidence>
<comment type="subunit">
    <text evidence="9">Homodimer, forms a heterotetramer with a Cas2 homodimer.</text>
</comment>
<name>A0A0V8GEH6_9BACL</name>
<reference evidence="10 11" key="1">
    <citation type="journal article" date="2015" name="Int. J. Syst. Evol. Microbiol.">
        <title>Exiguobacterium enclense sp. nov., isolated from sediment.</title>
        <authorList>
            <person name="Dastager S.G."/>
            <person name="Mawlankar R."/>
            <person name="Sonalkar V.V."/>
            <person name="Thorat M.N."/>
            <person name="Mual P."/>
            <person name="Verma A."/>
            <person name="Krishnamurthi S."/>
            <person name="Tang S.K."/>
            <person name="Li W.J."/>
        </authorList>
    </citation>
    <scope>NUCLEOTIDE SEQUENCE [LARGE SCALE GENOMIC DNA]</scope>
    <source>
        <strain evidence="10 11">NIO-1109</strain>
    </source>
</reference>
<keyword evidence="1 9" id="KW-0540">Nuclease</keyword>
<dbReference type="Gene3D" id="3.100.10.20">
    <property type="entry name" value="CRISPR-associated endonuclease Cas1, N-terminal domain"/>
    <property type="match status" value="1"/>
</dbReference>
<dbReference type="Proteomes" id="UP000053797">
    <property type="component" value="Unassembled WGS sequence"/>
</dbReference>
<dbReference type="PANTHER" id="PTHR43219">
    <property type="entry name" value="CRISPR-ASSOCIATED ENDONUCLEASE CAS1"/>
    <property type="match status" value="1"/>
</dbReference>
<dbReference type="GO" id="GO:0003677">
    <property type="term" value="F:DNA binding"/>
    <property type="evidence" value="ECO:0007669"/>
    <property type="project" value="UniProtKB-KW"/>
</dbReference>
<evidence type="ECO:0000256" key="2">
    <source>
        <dbReference type="ARBA" id="ARBA00022723"/>
    </source>
</evidence>
<sequence>MEHGQLRKKEGTLQFHDGKASRIMPVERIKELHIFGEVDISKKCLELLGQKGIIVHWYGYYGRYVGSYHPRERSSSGTMTLLQSRFYEDLSLRTAISHAIIDTSYRQMLRLLKEQAHLLRPRRLLEFERTFQLEQGSPPELFLQEAALRQRYYRLLDDLFQTTPLRFEKRTRRPPENEVNALMSFANTMLYQLVLSELMTSKLDPGIGYLHATNDRQYSLQLDLAELFKPYLVDGFIFKLIQRKTIQKDDFEWDGTACYLNAFGRKKFLHLWREQFKQTVYHEHQKRYVPYRELIRLEIYGLQQHLHGAPYRPLSGFDWP</sequence>
<dbReference type="GO" id="GO:0046872">
    <property type="term" value="F:metal ion binding"/>
    <property type="evidence" value="ECO:0007669"/>
    <property type="project" value="UniProtKB-UniRule"/>
</dbReference>
<dbReference type="NCBIfam" id="TIGR00287">
    <property type="entry name" value="cas1"/>
    <property type="match status" value="1"/>
</dbReference>
<dbReference type="EMBL" id="LNQL01000003">
    <property type="protein sequence ID" value="KSU48696.1"/>
    <property type="molecule type" value="Genomic_DNA"/>
</dbReference>
<feature type="binding site" evidence="9">
    <location>
        <position position="145"/>
    </location>
    <ligand>
        <name>Mn(2+)</name>
        <dbReference type="ChEBI" id="CHEBI:29035"/>
    </ligand>
</feature>
<dbReference type="EC" id="3.1.-.-" evidence="9"/>
<comment type="caution">
    <text evidence="10">The sequence shown here is derived from an EMBL/GenBank/DDBJ whole genome shotgun (WGS) entry which is preliminary data.</text>
</comment>
<evidence type="ECO:0000256" key="8">
    <source>
        <dbReference type="ARBA" id="ARBA00023211"/>
    </source>
</evidence>
<evidence type="ECO:0000313" key="10">
    <source>
        <dbReference type="EMBL" id="KSU48696.1"/>
    </source>
</evidence>
<evidence type="ECO:0000256" key="6">
    <source>
        <dbReference type="ARBA" id="ARBA00023118"/>
    </source>
</evidence>
<dbReference type="OrthoDB" id="9803119at2"/>
<dbReference type="GO" id="GO:0051607">
    <property type="term" value="P:defense response to virus"/>
    <property type="evidence" value="ECO:0007669"/>
    <property type="project" value="UniProtKB-UniRule"/>
</dbReference>
<dbReference type="HAMAP" id="MF_01470">
    <property type="entry name" value="Cas1"/>
    <property type="match status" value="1"/>
</dbReference>
<protein>
    <recommendedName>
        <fullName evidence="9">CRISPR-associated endonuclease Cas1</fullName>
        <ecNumber evidence="9">3.1.-.-</ecNumber>
    </recommendedName>
</protein>
<dbReference type="RefSeq" id="WP_058265435.1">
    <property type="nucleotide sequence ID" value="NZ_FMYN01000003.1"/>
</dbReference>
<comment type="similarity">
    <text evidence="9">Belongs to the CRISPR-associated endonuclease Cas1 family.</text>
</comment>
<evidence type="ECO:0000256" key="3">
    <source>
        <dbReference type="ARBA" id="ARBA00022759"/>
    </source>
</evidence>
<keyword evidence="7 9" id="KW-0238">DNA-binding</keyword>
<keyword evidence="5 9" id="KW-0460">Magnesium</keyword>
<comment type="cofactor">
    <cofactor evidence="9">
        <name>Mg(2+)</name>
        <dbReference type="ChEBI" id="CHEBI:18420"/>
    </cofactor>
    <cofactor evidence="9">
        <name>Mn(2+)</name>
        <dbReference type="ChEBI" id="CHEBI:29035"/>
    </cofactor>
</comment>
<dbReference type="GO" id="GO:0043571">
    <property type="term" value="P:maintenance of CRISPR repeat elements"/>
    <property type="evidence" value="ECO:0007669"/>
    <property type="project" value="UniProtKB-UniRule"/>
</dbReference>
<accession>A0A0V8GEH6</accession>
<keyword evidence="2 9" id="KW-0479">Metal-binding</keyword>
<dbReference type="GO" id="GO:0004520">
    <property type="term" value="F:DNA endonuclease activity"/>
    <property type="evidence" value="ECO:0007669"/>
    <property type="project" value="InterPro"/>
</dbReference>
<keyword evidence="8 9" id="KW-0464">Manganese</keyword>
<gene>
    <name evidence="9" type="primary">cas1</name>
    <name evidence="10" type="ORF">AS033_10210</name>
</gene>
<comment type="function">
    <text evidence="9">CRISPR (clustered regularly interspaced short palindromic repeat), is an adaptive immune system that provides protection against mobile genetic elements (viruses, transposable elements and conjugative plasmids). CRISPR clusters contain spacers, sequences complementary to antecedent mobile elements, and target invading nucleic acids. CRISPR clusters are transcribed and processed into CRISPR RNA (crRNA). Acts as a dsDNA endonuclease. Involved in the integration of spacer DNA into the CRISPR cassette.</text>
</comment>
<evidence type="ECO:0000256" key="9">
    <source>
        <dbReference type="HAMAP-Rule" id="MF_01470"/>
    </source>
</evidence>
<dbReference type="InterPro" id="IPR042211">
    <property type="entry name" value="CRISPR-assoc_Cas1_N"/>
</dbReference>
<evidence type="ECO:0000313" key="11">
    <source>
        <dbReference type="Proteomes" id="UP000053797"/>
    </source>
</evidence>
<keyword evidence="4 9" id="KW-0378">Hydrolase</keyword>
<keyword evidence="6 9" id="KW-0051">Antiviral defense</keyword>
<evidence type="ECO:0000256" key="4">
    <source>
        <dbReference type="ARBA" id="ARBA00022801"/>
    </source>
</evidence>
<evidence type="ECO:0000256" key="7">
    <source>
        <dbReference type="ARBA" id="ARBA00023125"/>
    </source>
</evidence>
<dbReference type="AlphaFoldDB" id="A0A0V8GEH6"/>
<dbReference type="Pfam" id="PF01867">
    <property type="entry name" value="Cas_Cas1"/>
    <property type="match status" value="1"/>
</dbReference>
<dbReference type="InterPro" id="IPR042206">
    <property type="entry name" value="CRISPR-assoc_Cas1_C"/>
</dbReference>
<feature type="binding site" evidence="9">
    <location>
        <position position="211"/>
    </location>
    <ligand>
        <name>Mn(2+)</name>
        <dbReference type="ChEBI" id="CHEBI:29035"/>
    </ligand>
</feature>
<proteinExistence type="inferred from homology"/>
<organism evidence="10 11">
    <name type="scientific">Exiguobacterium indicum</name>
    <dbReference type="NCBI Taxonomy" id="296995"/>
    <lineage>
        <taxon>Bacteria</taxon>
        <taxon>Bacillati</taxon>
        <taxon>Bacillota</taxon>
        <taxon>Bacilli</taxon>
        <taxon>Bacillales</taxon>
        <taxon>Bacillales Family XII. Incertae Sedis</taxon>
        <taxon>Exiguobacterium</taxon>
    </lineage>
</organism>
<dbReference type="NCBIfam" id="TIGR03641">
    <property type="entry name" value="cas1_HMARI"/>
    <property type="match status" value="1"/>
</dbReference>
<dbReference type="InterPro" id="IPR019858">
    <property type="entry name" value="CRISPR-assoc_Cas1_HMARI/TNEAP"/>
</dbReference>